<evidence type="ECO:0000259" key="7">
    <source>
        <dbReference type="Pfam" id="PF02608"/>
    </source>
</evidence>
<dbReference type="RefSeq" id="WP_082777622.1">
    <property type="nucleotide sequence ID" value="NZ_JBFALK010000002.1"/>
</dbReference>
<comment type="subcellular location">
    <subcellularLocation>
        <location evidence="1">Cell membrane</location>
        <topology evidence="1">Lipid-anchor</topology>
    </subcellularLocation>
</comment>
<dbReference type="InterPro" id="IPR028082">
    <property type="entry name" value="Peripla_BP_I"/>
</dbReference>
<dbReference type="Proteomes" id="UP001551675">
    <property type="component" value="Unassembled WGS sequence"/>
</dbReference>
<proteinExistence type="inferred from homology"/>
<comment type="caution">
    <text evidence="8">The sequence shown here is derived from an EMBL/GenBank/DDBJ whole genome shotgun (WGS) entry which is preliminary data.</text>
</comment>
<dbReference type="Gene3D" id="3.40.50.2300">
    <property type="match status" value="2"/>
</dbReference>
<dbReference type="InterPro" id="IPR003760">
    <property type="entry name" value="PnrA-like"/>
</dbReference>
<comment type="similarity">
    <text evidence="2">Belongs to the BMP lipoprotein family.</text>
</comment>
<evidence type="ECO:0000313" key="9">
    <source>
        <dbReference type="Proteomes" id="UP001551675"/>
    </source>
</evidence>
<organism evidence="8 9">
    <name type="scientific">Microtetraspora glauca</name>
    <dbReference type="NCBI Taxonomy" id="1996"/>
    <lineage>
        <taxon>Bacteria</taxon>
        <taxon>Bacillati</taxon>
        <taxon>Actinomycetota</taxon>
        <taxon>Actinomycetes</taxon>
        <taxon>Streptosporangiales</taxon>
        <taxon>Streptosporangiaceae</taxon>
        <taxon>Microtetraspora</taxon>
    </lineage>
</organism>
<gene>
    <name evidence="8" type="ORF">AB0I59_06015</name>
</gene>
<sequence>MNTIGLPPFASSGSVHGSRRPLRLAAIAGLTLIGMGLAACGGKAPATAGAQSGQLRVGIFVDNAFGDGDFFDQAAKAEEPLKKDKGAVVKTYEGQLQAQNFAPMLQDAADANDLVFVLGFEAIDALVKVAKENPKTTFVFIDGAVDGPDVVSAQFRTAEGCFMAGALAATVNTAKGKDAAGFIGGVNAPVIKNCQSGYEQGVHQVVPDMKVAAQYVGSFVDPAKGREVAIALAKQGTYAVFPYAGLSGAGAFDAAKSGEDLAPIGVVTDKSNLARGKTPGSLEMGVDAVILRSTDSFKAGELTHGTKSSYGFAEGGWSMIYDNTLLTQEQRDSLQAIERKLVSGELKIA</sequence>
<evidence type="ECO:0000256" key="2">
    <source>
        <dbReference type="ARBA" id="ARBA00008610"/>
    </source>
</evidence>
<keyword evidence="4" id="KW-0732">Signal</keyword>
<protein>
    <submittedName>
        <fullName evidence="8">BMP family ABC transporter substrate-binding protein</fullName>
    </submittedName>
</protein>
<keyword evidence="9" id="KW-1185">Reference proteome</keyword>
<feature type="domain" description="ABC transporter substrate-binding protein PnrA-like" evidence="7">
    <location>
        <begin position="56"/>
        <end position="348"/>
    </location>
</feature>
<dbReference type="SUPFAM" id="SSF53822">
    <property type="entry name" value="Periplasmic binding protein-like I"/>
    <property type="match status" value="1"/>
</dbReference>
<evidence type="ECO:0000256" key="1">
    <source>
        <dbReference type="ARBA" id="ARBA00004193"/>
    </source>
</evidence>
<evidence type="ECO:0000256" key="5">
    <source>
        <dbReference type="ARBA" id="ARBA00023136"/>
    </source>
</evidence>
<evidence type="ECO:0000313" key="8">
    <source>
        <dbReference type="EMBL" id="MEV0968171.1"/>
    </source>
</evidence>
<keyword evidence="6" id="KW-0449">Lipoprotein</keyword>
<evidence type="ECO:0000256" key="6">
    <source>
        <dbReference type="ARBA" id="ARBA00023288"/>
    </source>
</evidence>
<name>A0ABV3G9D2_MICGL</name>
<keyword evidence="3" id="KW-1003">Cell membrane</keyword>
<evidence type="ECO:0000256" key="4">
    <source>
        <dbReference type="ARBA" id="ARBA00022729"/>
    </source>
</evidence>
<dbReference type="EMBL" id="JBFALK010000002">
    <property type="protein sequence ID" value="MEV0968171.1"/>
    <property type="molecule type" value="Genomic_DNA"/>
</dbReference>
<dbReference type="PANTHER" id="PTHR34296:SF2">
    <property type="entry name" value="ABC TRANSPORTER GUANOSINE-BINDING PROTEIN NUPN"/>
    <property type="match status" value="1"/>
</dbReference>
<evidence type="ECO:0000256" key="3">
    <source>
        <dbReference type="ARBA" id="ARBA00022475"/>
    </source>
</evidence>
<accession>A0ABV3G9D2</accession>
<reference evidence="8 9" key="1">
    <citation type="submission" date="2024-06" db="EMBL/GenBank/DDBJ databases">
        <title>The Natural Products Discovery Center: Release of the First 8490 Sequenced Strains for Exploring Actinobacteria Biosynthetic Diversity.</title>
        <authorList>
            <person name="Kalkreuter E."/>
            <person name="Kautsar S.A."/>
            <person name="Yang D."/>
            <person name="Bader C.D."/>
            <person name="Teijaro C.N."/>
            <person name="Fluegel L."/>
            <person name="Davis C.M."/>
            <person name="Simpson J.R."/>
            <person name="Lauterbach L."/>
            <person name="Steele A.D."/>
            <person name="Gui C."/>
            <person name="Meng S."/>
            <person name="Li G."/>
            <person name="Viehrig K."/>
            <person name="Ye F."/>
            <person name="Su P."/>
            <person name="Kiefer A.F."/>
            <person name="Nichols A."/>
            <person name="Cepeda A.J."/>
            <person name="Yan W."/>
            <person name="Fan B."/>
            <person name="Jiang Y."/>
            <person name="Adhikari A."/>
            <person name="Zheng C.-J."/>
            <person name="Schuster L."/>
            <person name="Cowan T.M."/>
            <person name="Smanski M.J."/>
            <person name="Chevrette M.G."/>
            <person name="De Carvalho L.P.S."/>
            <person name="Shen B."/>
        </authorList>
    </citation>
    <scope>NUCLEOTIDE SEQUENCE [LARGE SCALE GENOMIC DNA]</scope>
    <source>
        <strain evidence="8 9">NPDC050100</strain>
    </source>
</reference>
<dbReference type="InterPro" id="IPR050957">
    <property type="entry name" value="BMP_lipoprotein"/>
</dbReference>
<dbReference type="PANTHER" id="PTHR34296">
    <property type="entry name" value="TRANSCRIPTIONAL ACTIVATOR PROTEIN MED"/>
    <property type="match status" value="1"/>
</dbReference>
<dbReference type="Pfam" id="PF02608">
    <property type="entry name" value="Bmp"/>
    <property type="match status" value="1"/>
</dbReference>
<keyword evidence="5" id="KW-0472">Membrane</keyword>